<feature type="coiled-coil region" evidence="1">
    <location>
        <begin position="152"/>
        <end position="208"/>
    </location>
</feature>
<reference evidence="3" key="2">
    <citation type="journal article" date="2023" name="Science">
        <title>Genomic signatures of disease resistance in endangered staghorn corals.</title>
        <authorList>
            <person name="Vollmer S.V."/>
            <person name="Selwyn J.D."/>
            <person name="Despard B.A."/>
            <person name="Roesel C.L."/>
        </authorList>
    </citation>
    <scope>NUCLEOTIDE SEQUENCE</scope>
    <source>
        <strain evidence="3">K2</strain>
    </source>
</reference>
<evidence type="ECO:0000256" key="2">
    <source>
        <dbReference type="SAM" id="MobiDB-lite"/>
    </source>
</evidence>
<dbReference type="AlphaFoldDB" id="A0AAD9V2C1"/>
<keyword evidence="1" id="KW-0175">Coiled coil</keyword>
<evidence type="ECO:0000313" key="3">
    <source>
        <dbReference type="EMBL" id="KAK2558586.1"/>
    </source>
</evidence>
<feature type="region of interest" description="Disordered" evidence="2">
    <location>
        <begin position="220"/>
        <end position="244"/>
    </location>
</feature>
<gene>
    <name evidence="3" type="ORF">P5673_018763</name>
</gene>
<accession>A0AAD9V2C1</accession>
<organism evidence="3 4">
    <name type="scientific">Acropora cervicornis</name>
    <name type="common">Staghorn coral</name>
    <dbReference type="NCBI Taxonomy" id="6130"/>
    <lineage>
        <taxon>Eukaryota</taxon>
        <taxon>Metazoa</taxon>
        <taxon>Cnidaria</taxon>
        <taxon>Anthozoa</taxon>
        <taxon>Hexacorallia</taxon>
        <taxon>Scleractinia</taxon>
        <taxon>Astrocoeniina</taxon>
        <taxon>Acroporidae</taxon>
        <taxon>Acropora</taxon>
    </lineage>
</organism>
<dbReference type="EMBL" id="JARQWQ010000043">
    <property type="protein sequence ID" value="KAK2558586.1"/>
    <property type="molecule type" value="Genomic_DNA"/>
</dbReference>
<proteinExistence type="predicted"/>
<protein>
    <submittedName>
        <fullName evidence="3">Uncharacterized protein</fullName>
    </submittedName>
</protein>
<keyword evidence="4" id="KW-1185">Reference proteome</keyword>
<feature type="compositionally biased region" description="Basic and acidic residues" evidence="2">
    <location>
        <begin position="272"/>
        <end position="286"/>
    </location>
</feature>
<comment type="caution">
    <text evidence="3">The sequence shown here is derived from an EMBL/GenBank/DDBJ whole genome shotgun (WGS) entry which is preliminary data.</text>
</comment>
<reference evidence="3" key="1">
    <citation type="journal article" date="2023" name="G3 (Bethesda)">
        <title>Whole genome assembly and annotation of the endangered Caribbean coral Acropora cervicornis.</title>
        <authorList>
            <person name="Selwyn J.D."/>
            <person name="Vollmer S.V."/>
        </authorList>
    </citation>
    <scope>NUCLEOTIDE SEQUENCE</scope>
    <source>
        <strain evidence="3">K2</strain>
    </source>
</reference>
<feature type="coiled-coil region" evidence="1">
    <location>
        <begin position="96"/>
        <end position="123"/>
    </location>
</feature>
<sequence>MKSTFGNHTEKGLEYDLEVASKKRERALKDLKLRISAANTSLREGEDLIKLNFLKDGLEADLNNFKTIHEKVTDLLIRLGLVDTEQTMHDEYTITNNAVMECLADLKANIKDLELERAELLSQRSSRSKKSYSNKSGCTSSTTSSKFAAIEAAKLEQRMIGLQKRQEIERRRDELQIQQRELERIGERERLEEELLTAKSVQKILQEECFDPRDKEVIDRSPWELPARSETADPSAPLSPSIDKESAVQLKNKARLHASEAALQSEDYLSSARKETLPESRNELPSRRNRVSFPTHLDVKTPTISETDIPRALLASVPSSQPDTIISKTTLENAASFVHHLETQKEILCQFLKEVTKTVCDKTIDQPTPQTVRDNVLITQGPVVSYRSFKHGKRSARAFAESEFNTVTESLMQDGFGRIVEFRIPRARYL</sequence>
<evidence type="ECO:0000256" key="1">
    <source>
        <dbReference type="SAM" id="Coils"/>
    </source>
</evidence>
<name>A0AAD9V2C1_ACRCE</name>
<dbReference type="Proteomes" id="UP001249851">
    <property type="component" value="Unassembled WGS sequence"/>
</dbReference>
<feature type="region of interest" description="Disordered" evidence="2">
    <location>
        <begin position="265"/>
        <end position="288"/>
    </location>
</feature>
<evidence type="ECO:0000313" key="4">
    <source>
        <dbReference type="Proteomes" id="UP001249851"/>
    </source>
</evidence>